<keyword evidence="3" id="KW-1185">Reference proteome</keyword>
<proteinExistence type="predicted"/>
<evidence type="ECO:0000256" key="1">
    <source>
        <dbReference type="SAM" id="MobiDB-lite"/>
    </source>
</evidence>
<dbReference type="EMBL" id="BPLR01008060">
    <property type="protein sequence ID" value="GIY21841.1"/>
    <property type="molecule type" value="Genomic_DNA"/>
</dbReference>
<dbReference type="AlphaFoldDB" id="A0AAV4RLS5"/>
<sequence length="96" mass="11177">MIIRKDMAQVKLPWIQWWEGKGKRNNKHAKTRPRWRPVWSTLCFSNTNFIPTCGLLLGEKRADNGAHRSQRTTCMGPHKNAGRPHDDRALTRISEN</sequence>
<dbReference type="Proteomes" id="UP001054945">
    <property type="component" value="Unassembled WGS sequence"/>
</dbReference>
<feature type="compositionally biased region" description="Basic and acidic residues" evidence="1">
    <location>
        <begin position="83"/>
        <end position="96"/>
    </location>
</feature>
<evidence type="ECO:0000313" key="2">
    <source>
        <dbReference type="EMBL" id="GIY21841.1"/>
    </source>
</evidence>
<protein>
    <submittedName>
        <fullName evidence="2">Uncharacterized protein</fullName>
    </submittedName>
</protein>
<name>A0AAV4RLS5_CAEEX</name>
<evidence type="ECO:0000313" key="3">
    <source>
        <dbReference type="Proteomes" id="UP001054945"/>
    </source>
</evidence>
<feature type="region of interest" description="Disordered" evidence="1">
    <location>
        <begin position="64"/>
        <end position="96"/>
    </location>
</feature>
<accession>A0AAV4RLS5</accession>
<organism evidence="2 3">
    <name type="scientific">Caerostris extrusa</name>
    <name type="common">Bark spider</name>
    <name type="synonym">Caerostris bankana</name>
    <dbReference type="NCBI Taxonomy" id="172846"/>
    <lineage>
        <taxon>Eukaryota</taxon>
        <taxon>Metazoa</taxon>
        <taxon>Ecdysozoa</taxon>
        <taxon>Arthropoda</taxon>
        <taxon>Chelicerata</taxon>
        <taxon>Arachnida</taxon>
        <taxon>Araneae</taxon>
        <taxon>Araneomorphae</taxon>
        <taxon>Entelegynae</taxon>
        <taxon>Araneoidea</taxon>
        <taxon>Araneidae</taxon>
        <taxon>Caerostris</taxon>
    </lineage>
</organism>
<reference evidence="2 3" key="1">
    <citation type="submission" date="2021-06" db="EMBL/GenBank/DDBJ databases">
        <title>Caerostris extrusa draft genome.</title>
        <authorList>
            <person name="Kono N."/>
            <person name="Arakawa K."/>
        </authorList>
    </citation>
    <scope>NUCLEOTIDE SEQUENCE [LARGE SCALE GENOMIC DNA]</scope>
</reference>
<comment type="caution">
    <text evidence="2">The sequence shown here is derived from an EMBL/GenBank/DDBJ whole genome shotgun (WGS) entry which is preliminary data.</text>
</comment>
<gene>
    <name evidence="2" type="ORF">CEXT_163511</name>
</gene>